<evidence type="ECO:0000256" key="8">
    <source>
        <dbReference type="SAM" id="Phobius"/>
    </source>
</evidence>
<dbReference type="FunFam" id="2.60.40.10:FF:000813">
    <property type="entry name" value="Vesicle-associated protein 1-1"/>
    <property type="match status" value="1"/>
</dbReference>
<dbReference type="InterPro" id="IPR038657">
    <property type="entry name" value="Ribosomal_bL19_sf"/>
</dbReference>
<dbReference type="InterPro" id="IPR016763">
    <property type="entry name" value="VAP"/>
</dbReference>
<evidence type="ECO:0000259" key="9">
    <source>
        <dbReference type="PROSITE" id="PS50202"/>
    </source>
</evidence>
<dbReference type="InterPro" id="IPR013783">
    <property type="entry name" value="Ig-like_fold"/>
</dbReference>
<evidence type="ECO:0000256" key="4">
    <source>
        <dbReference type="ARBA" id="ARBA00022980"/>
    </source>
</evidence>
<keyword evidence="8" id="KW-1133">Transmembrane helix</keyword>
<feature type="compositionally biased region" description="Acidic residues" evidence="7">
    <location>
        <begin position="79"/>
        <end position="115"/>
    </location>
</feature>
<feature type="domain" description="MSP" evidence="9">
    <location>
        <begin position="237"/>
        <end position="357"/>
    </location>
</feature>
<keyword evidence="11" id="KW-1185">Reference proteome</keyword>
<feature type="region of interest" description="Disordered" evidence="7">
    <location>
        <begin position="79"/>
        <end position="124"/>
    </location>
</feature>
<evidence type="ECO:0000256" key="7">
    <source>
        <dbReference type="SAM" id="MobiDB-lite"/>
    </source>
</evidence>
<evidence type="ECO:0000313" key="11">
    <source>
        <dbReference type="Proteomes" id="UP000583929"/>
    </source>
</evidence>
<accession>A0A7J6IAX0</accession>
<name>A0A7J6IAX0_CANSA</name>
<dbReference type="InterPro" id="IPR000535">
    <property type="entry name" value="MSP_dom"/>
</dbReference>
<dbReference type="Pfam" id="PF00635">
    <property type="entry name" value="Motile_Sperm"/>
    <property type="match status" value="1"/>
</dbReference>
<dbReference type="GO" id="GO:0090158">
    <property type="term" value="P:endoplasmic reticulum membrane organization"/>
    <property type="evidence" value="ECO:0007669"/>
    <property type="project" value="TreeGrafter"/>
</dbReference>
<keyword evidence="3" id="KW-0699">rRNA-binding</keyword>
<dbReference type="SUPFAM" id="SSF49354">
    <property type="entry name" value="PapD-like"/>
    <property type="match status" value="1"/>
</dbReference>
<dbReference type="PROSITE" id="PS50202">
    <property type="entry name" value="MSP"/>
    <property type="match status" value="1"/>
</dbReference>
<dbReference type="AlphaFoldDB" id="A0A7J6IAX0"/>
<dbReference type="GO" id="GO:0061817">
    <property type="term" value="P:endoplasmic reticulum-plasma membrane tethering"/>
    <property type="evidence" value="ECO:0007669"/>
    <property type="project" value="TreeGrafter"/>
</dbReference>
<evidence type="ECO:0000256" key="2">
    <source>
        <dbReference type="ARBA" id="ARBA00008932"/>
    </source>
</evidence>
<dbReference type="SUPFAM" id="SSF50104">
    <property type="entry name" value="Translation proteins SH3-like domain"/>
    <property type="match status" value="1"/>
</dbReference>
<keyword evidence="8" id="KW-0812">Transmembrane</keyword>
<dbReference type="GO" id="GO:0003735">
    <property type="term" value="F:structural constituent of ribosome"/>
    <property type="evidence" value="ECO:0007669"/>
    <property type="project" value="InterPro"/>
</dbReference>
<dbReference type="Gene3D" id="2.30.30.790">
    <property type="match status" value="1"/>
</dbReference>
<gene>
    <name evidence="10" type="ORF">G4B88_014654</name>
</gene>
<dbReference type="InterPro" id="IPR001857">
    <property type="entry name" value="Ribosomal_bL19"/>
</dbReference>
<dbReference type="GO" id="GO:0005886">
    <property type="term" value="C:plasma membrane"/>
    <property type="evidence" value="ECO:0007669"/>
    <property type="project" value="TreeGrafter"/>
</dbReference>
<comment type="caution">
    <text evidence="10">The sequence shown here is derived from an EMBL/GenBank/DDBJ whole genome shotgun (WGS) entry which is preliminary data.</text>
</comment>
<evidence type="ECO:0000256" key="6">
    <source>
        <dbReference type="ARBA" id="ARBA00056903"/>
    </source>
</evidence>
<dbReference type="EMBL" id="JAATIQ010000002">
    <property type="protein sequence ID" value="KAF4404198.1"/>
    <property type="molecule type" value="Genomic_DNA"/>
</dbReference>
<feature type="transmembrane region" description="Helical" evidence="8">
    <location>
        <begin position="419"/>
        <end position="441"/>
    </location>
</feature>
<keyword evidence="4" id="KW-0689">Ribosomal protein</keyword>
<evidence type="ECO:0000256" key="5">
    <source>
        <dbReference type="ARBA" id="ARBA00023274"/>
    </source>
</evidence>
<evidence type="ECO:0000256" key="1">
    <source>
        <dbReference type="ARBA" id="ARBA00005781"/>
    </source>
</evidence>
<dbReference type="InterPro" id="IPR008962">
    <property type="entry name" value="PapD-like_sf"/>
</dbReference>
<dbReference type="InterPro" id="IPR008991">
    <property type="entry name" value="Translation_prot_SH3-like_sf"/>
</dbReference>
<dbReference type="Pfam" id="PF01245">
    <property type="entry name" value="Ribosomal_L19"/>
    <property type="match status" value="1"/>
</dbReference>
<sequence>MASKVLPQALITIPRNPNQPAIKNLGFPSAVSRRPSLSNSARLWTSRVSTSSIGCNFGPLLAAANGRRCFVVRAESNSEGEAEAEAAESGVENEEVGVEEASEVNAEGEEEVLETEEAKPPRKPRVKLGDIMGILNTRAVDESQKERPVPDIRTGDVVEIKFEVPENRRRLSVYKGIVISRQNAGIHTTIRIRRIIAGVGVEIVFPLYSPNIKEIRVVSHRKRLLIMTAPSSNANSLISVLPDELKFQFELEKQTFCDLKVVNNTEHHVAFKVKTTSPKKYFVRPNTGVILPWDSCVIRVTLQAQRDYPPDMQCKDKFLLQSTIVSPNTDVDDLPQDTFTKEGGRALEECKLRVVYVTAQGNLDDETTRSSMRSPDTTSNQTIQQLKEERDLAIRQTMQLQVELDLARRRKNRKGDPGFSFRFAVIVGFIGIMVGFLFNLLSSSPTTQN</sequence>
<dbReference type="Proteomes" id="UP000583929">
    <property type="component" value="Unassembled WGS sequence"/>
</dbReference>
<dbReference type="FunFam" id="2.30.30.790:FF:000004">
    <property type="entry name" value="50S ribosomal protein L19, chloroplastic"/>
    <property type="match status" value="1"/>
</dbReference>
<dbReference type="GO" id="GO:1990904">
    <property type="term" value="C:ribonucleoprotein complex"/>
    <property type="evidence" value="ECO:0007669"/>
    <property type="project" value="UniProtKB-KW"/>
</dbReference>
<comment type="function">
    <text evidence="6">Located at the 30S-50S ribosomal subunit interface and binds directly to 23S ribosomal RNA.</text>
</comment>
<dbReference type="GO" id="GO:0005840">
    <property type="term" value="C:ribosome"/>
    <property type="evidence" value="ECO:0007669"/>
    <property type="project" value="UniProtKB-KW"/>
</dbReference>
<comment type="similarity">
    <text evidence="2">Belongs to the VAMP-associated protein (VAP) (TC 9.B.17) family.</text>
</comment>
<keyword evidence="5" id="KW-0687">Ribonucleoprotein</keyword>
<reference evidence="10 11" key="1">
    <citation type="journal article" date="2020" name="bioRxiv">
        <title>Sequence and annotation of 42 cannabis genomes reveals extensive copy number variation in cannabinoid synthesis and pathogen resistance genes.</title>
        <authorList>
            <person name="Mckernan K.J."/>
            <person name="Helbert Y."/>
            <person name="Kane L.T."/>
            <person name="Ebling H."/>
            <person name="Zhang L."/>
            <person name="Liu B."/>
            <person name="Eaton Z."/>
            <person name="Mclaughlin S."/>
            <person name="Kingan S."/>
            <person name="Baybayan P."/>
            <person name="Concepcion G."/>
            <person name="Jordan M."/>
            <person name="Riva A."/>
            <person name="Barbazuk W."/>
            <person name="Harkins T."/>
        </authorList>
    </citation>
    <scope>NUCLEOTIDE SEQUENCE [LARGE SCALE GENOMIC DNA]</scope>
    <source>
        <strain evidence="11">cv. Jamaican Lion 4</strain>
        <tissue evidence="10">Leaf</tissue>
    </source>
</reference>
<dbReference type="GO" id="GO:0005789">
    <property type="term" value="C:endoplasmic reticulum membrane"/>
    <property type="evidence" value="ECO:0007669"/>
    <property type="project" value="InterPro"/>
</dbReference>
<dbReference type="PANTHER" id="PTHR10809:SF42">
    <property type="entry name" value="VESICLE-ASSOCIATED PROTEIN 2-1"/>
    <property type="match status" value="1"/>
</dbReference>
<protein>
    <recommendedName>
        <fullName evidence="9">MSP domain-containing protein</fullName>
    </recommendedName>
</protein>
<proteinExistence type="inferred from homology"/>
<dbReference type="GO" id="GO:0003729">
    <property type="term" value="F:mRNA binding"/>
    <property type="evidence" value="ECO:0007669"/>
    <property type="project" value="UniProtKB-ARBA"/>
</dbReference>
<evidence type="ECO:0000313" key="10">
    <source>
        <dbReference type="EMBL" id="KAF4404198.1"/>
    </source>
</evidence>
<organism evidence="10 11">
    <name type="scientific">Cannabis sativa</name>
    <name type="common">Hemp</name>
    <name type="synonym">Marijuana</name>
    <dbReference type="NCBI Taxonomy" id="3483"/>
    <lineage>
        <taxon>Eukaryota</taxon>
        <taxon>Viridiplantae</taxon>
        <taxon>Streptophyta</taxon>
        <taxon>Embryophyta</taxon>
        <taxon>Tracheophyta</taxon>
        <taxon>Spermatophyta</taxon>
        <taxon>Magnoliopsida</taxon>
        <taxon>eudicotyledons</taxon>
        <taxon>Gunneridae</taxon>
        <taxon>Pentapetalae</taxon>
        <taxon>rosids</taxon>
        <taxon>fabids</taxon>
        <taxon>Rosales</taxon>
        <taxon>Cannabaceae</taxon>
        <taxon>Cannabis</taxon>
    </lineage>
</organism>
<dbReference type="PRINTS" id="PR00061">
    <property type="entry name" value="RIBOSOMALL19"/>
</dbReference>
<evidence type="ECO:0000256" key="3">
    <source>
        <dbReference type="ARBA" id="ARBA00022730"/>
    </source>
</evidence>
<dbReference type="GO" id="GO:0019843">
    <property type="term" value="F:rRNA binding"/>
    <property type="evidence" value="ECO:0007669"/>
    <property type="project" value="UniProtKB-KW"/>
</dbReference>
<dbReference type="PANTHER" id="PTHR10809">
    <property type="entry name" value="VESICLE-ASSOCIATED MEMBRANE PROTEIN-ASSOCIATED PROTEIN"/>
    <property type="match status" value="1"/>
</dbReference>
<keyword evidence="8" id="KW-0472">Membrane</keyword>
<dbReference type="Gene3D" id="2.60.40.10">
    <property type="entry name" value="Immunoglobulins"/>
    <property type="match status" value="1"/>
</dbReference>
<dbReference type="GO" id="GO:0006412">
    <property type="term" value="P:translation"/>
    <property type="evidence" value="ECO:0007669"/>
    <property type="project" value="InterPro"/>
</dbReference>
<comment type="similarity">
    <text evidence="1">Belongs to the bacterial ribosomal protein bL19 family.</text>
</comment>
<keyword evidence="3" id="KW-0694">RNA-binding</keyword>